<dbReference type="InterPro" id="IPR000210">
    <property type="entry name" value="BTB/POZ_dom"/>
</dbReference>
<dbReference type="Pfam" id="PF00651">
    <property type="entry name" value="BTB"/>
    <property type="match status" value="1"/>
</dbReference>
<feature type="domain" description="BTB" evidence="1">
    <location>
        <begin position="24"/>
        <end position="119"/>
    </location>
</feature>
<name>A0AAD7EVM8_9AGAR</name>
<evidence type="ECO:0000313" key="3">
    <source>
        <dbReference type="Proteomes" id="UP001218218"/>
    </source>
</evidence>
<keyword evidence="3" id="KW-1185">Reference proteome</keyword>
<comment type="caution">
    <text evidence="2">The sequence shown here is derived from an EMBL/GenBank/DDBJ whole genome shotgun (WGS) entry which is preliminary data.</text>
</comment>
<gene>
    <name evidence="2" type="ORF">DFH08DRAFT_695355</name>
</gene>
<dbReference type="AlphaFoldDB" id="A0AAD7EVM8"/>
<dbReference type="EMBL" id="JARIHO010000014">
    <property type="protein sequence ID" value="KAJ7350754.1"/>
    <property type="molecule type" value="Genomic_DNA"/>
</dbReference>
<protein>
    <recommendedName>
        <fullName evidence="1">BTB domain-containing protein</fullName>
    </recommendedName>
</protein>
<dbReference type="InterPro" id="IPR011333">
    <property type="entry name" value="SKP1/BTB/POZ_sf"/>
</dbReference>
<sequence>MKAARSDPKTSITRSDIWYEDGSVVLQAQHTQFRVHWGVLARQSSFFHDMQGLPQPPDQPSVDGCPVVKLPDDIADVECLLKALYSPTFLAQAALPLPAIGALIRLGRKYDFRDLLDSAVRRLEFENPKTLEEYEALKAPATNGKTYNPTRIVGYPGIMIDFFTLARENDIVSVLPCAYYRAVAHYIPLFDGVPRGDGTTASLPPKHLRRCILARDKFISARFQEGYPLGWLKKWDHDSDCANPAKCAQARSARVYSCLDLDPLLNLYRSDEDQKVLCSACYRHATESIRAGRKKLWEDLPKFFDLLPWSELKNDL</sequence>
<evidence type="ECO:0000313" key="2">
    <source>
        <dbReference type="EMBL" id="KAJ7350754.1"/>
    </source>
</evidence>
<proteinExistence type="predicted"/>
<dbReference type="Proteomes" id="UP001218218">
    <property type="component" value="Unassembled WGS sequence"/>
</dbReference>
<evidence type="ECO:0000259" key="1">
    <source>
        <dbReference type="Pfam" id="PF00651"/>
    </source>
</evidence>
<organism evidence="2 3">
    <name type="scientific">Mycena albidolilacea</name>
    <dbReference type="NCBI Taxonomy" id="1033008"/>
    <lineage>
        <taxon>Eukaryota</taxon>
        <taxon>Fungi</taxon>
        <taxon>Dikarya</taxon>
        <taxon>Basidiomycota</taxon>
        <taxon>Agaricomycotina</taxon>
        <taxon>Agaricomycetes</taxon>
        <taxon>Agaricomycetidae</taxon>
        <taxon>Agaricales</taxon>
        <taxon>Marasmiineae</taxon>
        <taxon>Mycenaceae</taxon>
        <taxon>Mycena</taxon>
    </lineage>
</organism>
<reference evidence="2" key="1">
    <citation type="submission" date="2023-03" db="EMBL/GenBank/DDBJ databases">
        <title>Massive genome expansion in bonnet fungi (Mycena s.s.) driven by repeated elements and novel gene families across ecological guilds.</title>
        <authorList>
            <consortium name="Lawrence Berkeley National Laboratory"/>
            <person name="Harder C.B."/>
            <person name="Miyauchi S."/>
            <person name="Viragh M."/>
            <person name="Kuo A."/>
            <person name="Thoen E."/>
            <person name="Andreopoulos B."/>
            <person name="Lu D."/>
            <person name="Skrede I."/>
            <person name="Drula E."/>
            <person name="Henrissat B."/>
            <person name="Morin E."/>
            <person name="Kohler A."/>
            <person name="Barry K."/>
            <person name="LaButti K."/>
            <person name="Morin E."/>
            <person name="Salamov A."/>
            <person name="Lipzen A."/>
            <person name="Mereny Z."/>
            <person name="Hegedus B."/>
            <person name="Baldrian P."/>
            <person name="Stursova M."/>
            <person name="Weitz H."/>
            <person name="Taylor A."/>
            <person name="Grigoriev I.V."/>
            <person name="Nagy L.G."/>
            <person name="Martin F."/>
            <person name="Kauserud H."/>
        </authorList>
    </citation>
    <scope>NUCLEOTIDE SEQUENCE</scope>
    <source>
        <strain evidence="2">CBHHK002</strain>
    </source>
</reference>
<dbReference type="Gene3D" id="3.30.710.10">
    <property type="entry name" value="Potassium Channel Kv1.1, Chain A"/>
    <property type="match status" value="1"/>
</dbReference>
<accession>A0AAD7EVM8</accession>
<dbReference type="CDD" id="cd18186">
    <property type="entry name" value="BTB_POZ_ZBTB_KLHL-like"/>
    <property type="match status" value="1"/>
</dbReference>